<feature type="domain" description="Iminophenyl-pyruvate dimer synthase" evidence="2">
    <location>
        <begin position="31"/>
        <end position="263"/>
    </location>
</feature>
<proteinExistence type="predicted"/>
<dbReference type="Gene3D" id="1.20.1260.10">
    <property type="match status" value="1"/>
</dbReference>
<keyword evidence="4" id="KW-1185">Reference proteome</keyword>
<dbReference type="EMBL" id="CP093846">
    <property type="protein sequence ID" value="UNT00308.1"/>
    <property type="molecule type" value="Genomic_DNA"/>
</dbReference>
<name>A0ABY3Y1A0_9ACTN</name>
<gene>
    <name evidence="3" type="ORF">MMF93_30480</name>
</gene>
<feature type="compositionally biased region" description="Gly residues" evidence="1">
    <location>
        <begin position="159"/>
        <end position="168"/>
    </location>
</feature>
<protein>
    <submittedName>
        <fullName evidence="3">Ferritin-like protein</fullName>
    </submittedName>
</protein>
<dbReference type="Proteomes" id="UP001202244">
    <property type="component" value="Chromosome"/>
</dbReference>
<dbReference type="RefSeq" id="WP_242756385.1">
    <property type="nucleotide sequence ID" value="NZ_CP093846.1"/>
</dbReference>
<evidence type="ECO:0000259" key="2">
    <source>
        <dbReference type="Pfam" id="PF12902"/>
    </source>
</evidence>
<evidence type="ECO:0000313" key="4">
    <source>
        <dbReference type="Proteomes" id="UP001202244"/>
    </source>
</evidence>
<sequence length="453" mass="49351">MARAGGADGMVTGGGTGAGRVRLTEGLCEVAELEHSLCLHYLYAAFSLKTRPEEGGIDEVQAELVREWKGQLLLLAREEMLHLGLALNLLAAVGGAAHLRRPNFPQPERYYPLGTVAALEPFSATSLERFLDYERPSAPRPAPEPGARSGPEAAEPAGRGPGTVGGRGPRTVGELYGRIRAAVLALEEKELFIGSRYRQVDSAAVIDPEGVLDEDVTVGYGVEPFVIDDRASALRAIDLIVEQGEGAEEDREGSHYHRLLRIRAELDAELATAARTGRTFVPARPLLRNPVVRPVPDAEGTALISEPLAREAAELFDDGYGLLVLMLLRFYSRVDEAPAERRRIQRVAFFPLMTMFVRPLGEVLSELPARAGNPPASAGPPFAFRRGLALIPEARVAHQVFAERLAGLAVRSRRLARRMRTAHVPDRLQHRTDLLAKDVARMSRSFAGEAVRP</sequence>
<reference evidence="3 4" key="1">
    <citation type="journal article" date="2023" name="Microbiol. Spectr.">
        <title>Synergy between Genome Mining, Metabolomics, and Bioinformatics Uncovers Antibacterial Chlorinated Carbazole Alkaloids and Their Biosynthetic Gene Cluster from Streptomyces tubbatahanensis sp. nov., a Novel Actinomycete Isolated from Sulu Sea, Philippines.</title>
        <authorList>
            <person name="Tenebro C.P."/>
            <person name="Trono D.J.V.L."/>
            <person name="Balida L.A.P."/>
            <person name="Bayog L.K.A."/>
            <person name="Bruna J.R."/>
            <person name="Sabido E.M."/>
            <person name="Caspe D.P.C."/>
            <person name="de Los Santos E.L.C."/>
            <person name="Saludes J.P."/>
            <person name="Dalisay D.S."/>
        </authorList>
    </citation>
    <scope>NUCLEOTIDE SEQUENCE [LARGE SCALE GENOMIC DNA]</scope>
    <source>
        <strain evidence="3 4">DSD3025</strain>
    </source>
</reference>
<organism evidence="3 4">
    <name type="scientific">Streptomyces tubbatahanensis</name>
    <dbReference type="NCBI Taxonomy" id="2923272"/>
    <lineage>
        <taxon>Bacteria</taxon>
        <taxon>Bacillati</taxon>
        <taxon>Actinomycetota</taxon>
        <taxon>Actinomycetes</taxon>
        <taxon>Kitasatosporales</taxon>
        <taxon>Streptomycetaceae</taxon>
        <taxon>Streptomyces</taxon>
    </lineage>
</organism>
<dbReference type="Pfam" id="PF12902">
    <property type="entry name" value="Ferritin-like"/>
    <property type="match status" value="1"/>
</dbReference>
<evidence type="ECO:0000313" key="3">
    <source>
        <dbReference type="EMBL" id="UNT00308.1"/>
    </source>
</evidence>
<evidence type="ECO:0000256" key="1">
    <source>
        <dbReference type="SAM" id="MobiDB-lite"/>
    </source>
</evidence>
<feature type="region of interest" description="Disordered" evidence="1">
    <location>
        <begin position="135"/>
        <end position="170"/>
    </location>
</feature>
<dbReference type="InterPro" id="IPR026820">
    <property type="entry name" value="VioB/RebD_dom"/>
</dbReference>
<accession>A0ABY3Y1A0</accession>
<feature type="compositionally biased region" description="Low complexity" evidence="1">
    <location>
        <begin position="145"/>
        <end position="158"/>
    </location>
</feature>
<dbReference type="InterPro" id="IPR012347">
    <property type="entry name" value="Ferritin-like"/>
</dbReference>